<gene>
    <name evidence="2" type="ORF">EXU48_03400</name>
</gene>
<reference evidence="2 3" key="1">
    <citation type="submission" date="2019-03" db="EMBL/GenBank/DDBJ databases">
        <title>Genomic features of bacteria from cold environments.</title>
        <authorList>
            <person name="Shen L."/>
        </authorList>
    </citation>
    <scope>NUCLEOTIDE SEQUENCE [LARGE SCALE GENOMIC DNA]</scope>
    <source>
        <strain evidence="3">T3246-1</strain>
    </source>
</reference>
<sequence length="164" mass="18232">MFTMFSLVMVSDAAWPGYVGYPVLITGMLGFFGAIGTAQVYAQDDDLVITDVIIESRIPRSLIVDVEWHDGITVHLFDSRSFEPAAYGSSLLQAFLVSRRLSDAGRAMRAWVDGDPGDAVDGRPVRRRLRRWWTTAVPSILVVALAWGVILWWLTPILRPIVVG</sequence>
<organism evidence="2 3">
    <name type="scientific">Occultella glacieicola</name>
    <dbReference type="NCBI Taxonomy" id="2518684"/>
    <lineage>
        <taxon>Bacteria</taxon>
        <taxon>Bacillati</taxon>
        <taxon>Actinomycetota</taxon>
        <taxon>Actinomycetes</taxon>
        <taxon>Micrococcales</taxon>
        <taxon>Ruaniaceae</taxon>
        <taxon>Occultella</taxon>
    </lineage>
</organism>
<evidence type="ECO:0000313" key="2">
    <source>
        <dbReference type="EMBL" id="TDE97267.1"/>
    </source>
</evidence>
<name>A0ABY2E6U2_9MICO</name>
<dbReference type="Proteomes" id="UP000504882">
    <property type="component" value="Unassembled WGS sequence"/>
</dbReference>
<comment type="caution">
    <text evidence="2">The sequence shown here is derived from an EMBL/GenBank/DDBJ whole genome shotgun (WGS) entry which is preliminary data.</text>
</comment>
<dbReference type="EMBL" id="SMNA01000002">
    <property type="protein sequence ID" value="TDE97267.1"/>
    <property type="molecule type" value="Genomic_DNA"/>
</dbReference>
<keyword evidence="1" id="KW-0812">Transmembrane</keyword>
<evidence type="ECO:0000256" key="1">
    <source>
        <dbReference type="SAM" id="Phobius"/>
    </source>
</evidence>
<evidence type="ECO:0008006" key="4">
    <source>
        <dbReference type="Google" id="ProtNLM"/>
    </source>
</evidence>
<feature type="transmembrane region" description="Helical" evidence="1">
    <location>
        <begin position="20"/>
        <end position="42"/>
    </location>
</feature>
<keyword evidence="1" id="KW-0472">Membrane</keyword>
<keyword evidence="3" id="KW-1185">Reference proteome</keyword>
<protein>
    <recommendedName>
        <fullName evidence="4">PH domain-containing protein</fullName>
    </recommendedName>
</protein>
<keyword evidence="1" id="KW-1133">Transmembrane helix</keyword>
<feature type="transmembrane region" description="Helical" evidence="1">
    <location>
        <begin position="132"/>
        <end position="154"/>
    </location>
</feature>
<evidence type="ECO:0000313" key="3">
    <source>
        <dbReference type="Proteomes" id="UP000504882"/>
    </source>
</evidence>
<accession>A0ABY2E6U2</accession>
<proteinExistence type="predicted"/>
<dbReference type="RefSeq" id="WP_133106194.1">
    <property type="nucleotide sequence ID" value="NZ_SMNA01000002.1"/>
</dbReference>